<feature type="active site" evidence="8">
    <location>
        <position position="48"/>
    </location>
</feature>
<proteinExistence type="inferred from homology"/>
<dbReference type="AlphaFoldDB" id="A0A2Z4Y5C8"/>
<dbReference type="InterPro" id="IPR036921">
    <property type="entry name" value="PurM-like_N_sf"/>
</dbReference>
<dbReference type="PANTHER" id="PTHR43555">
    <property type="entry name" value="PHOSPHORIBOSYLFORMYLGLYCINAMIDINE SYNTHASE SUBUNIT PURL"/>
    <property type="match status" value="1"/>
</dbReference>
<sequence>MAEKVKITPEIIAEHGLSDEEYAKILEILGREPTITELGIFSVMWSEHCSYKNSKPLLRTFPTQGPHILQGPGENAGIVDFDDKLAIAFKIESHNHPSAIEPYQGAATGVGGILRDIFTMGARPIALFDPLRFGDLNHPQTRRLTSGVVAGIADYGNSVGVPTVGGECYFGSAYNGNPLVNVMCVGVLEKTKITRAVASGVGNLVFYYGNSTGRDGIHGATFASTDLSEESEQKRGAVQVGDPFMEKKILEATLELIASGAVVALQDMGAAGLTCSTAEMAGRGGMGITIDLDKVPQRAKGMTAYEIMLSESQERMLGICTPEALPLVERILAKWDLKAHVLGQLDDSGIMTVIHRGTVVARIPAAKISEDSPVYYRQSRRPAYLDTLPDARTYSVPADWNLRQELLQFLANPNVNSKRWIYEQYDYMVQTQTVTPPGENAAVLKIHGSPNYLAVSTDGNGLACYVDPYEGGKSVVAEAARNVVCAGARPLAITNCLNFGNPTKPEIFYQLAEAIRGIGDACRMLETPVTGGNVSLYNESSEGAIWPTPVIGMIGKIEPPTTPIKGRFPVFPNIEILLIGNEPTHLGASEYLLWKTGQAFGPCPECDLDFEKRLQEALLSCAKENLLLSAHDCAIGGLAITLCESLLWAEDDSLGAEISAFSELPPSRIPIEFFAEFPGRVVVSVEPSNLARVEEICCKFGVPVRRLGKTTSTGTLQITLMSEPIEFKTAELRQAYERGTAVLSEAAETLAH</sequence>
<dbReference type="NCBIfam" id="NF002290">
    <property type="entry name" value="PRK01213.1"/>
    <property type="match status" value="1"/>
</dbReference>
<dbReference type="Gene3D" id="3.90.650.10">
    <property type="entry name" value="PurM-like C-terminal domain"/>
    <property type="match status" value="2"/>
</dbReference>
<keyword evidence="7 8" id="KW-0460">Magnesium</keyword>
<evidence type="ECO:0000313" key="13">
    <source>
        <dbReference type="Proteomes" id="UP000262583"/>
    </source>
</evidence>
<feature type="binding site" evidence="8">
    <location>
        <position position="116"/>
    </location>
    <ligand>
        <name>Mg(2+)</name>
        <dbReference type="ChEBI" id="CHEBI:18420"/>
        <label>2</label>
    </ligand>
</feature>
<dbReference type="SUPFAM" id="SSF56042">
    <property type="entry name" value="PurM C-terminal domain-like"/>
    <property type="match status" value="2"/>
</dbReference>
<comment type="subunit">
    <text evidence="8">Monomer. Part of the FGAM synthase complex composed of 1 PurL, 1 PurQ and 2 PurS subunits.</text>
</comment>
<evidence type="ECO:0000256" key="6">
    <source>
        <dbReference type="ARBA" id="ARBA00022840"/>
    </source>
</evidence>
<feature type="binding site" evidence="8">
    <location>
        <begin position="311"/>
        <end position="313"/>
    </location>
    <ligand>
        <name>substrate</name>
    </ligand>
</feature>
<dbReference type="PIRSF" id="PIRSF001587">
    <property type="entry name" value="FGAM_synthase_II"/>
    <property type="match status" value="1"/>
</dbReference>
<evidence type="ECO:0000256" key="2">
    <source>
        <dbReference type="ARBA" id="ARBA00022598"/>
    </source>
</evidence>
<comment type="subcellular location">
    <subcellularLocation>
        <location evidence="8">Cytoplasm</location>
    </subcellularLocation>
</comment>
<comment type="catalytic activity">
    <reaction evidence="8">
        <text>N(2)-formyl-N(1)-(5-phospho-beta-D-ribosyl)glycinamide + L-glutamine + ATP + H2O = 2-formamido-N(1)-(5-O-phospho-beta-D-ribosyl)acetamidine + L-glutamate + ADP + phosphate + H(+)</text>
        <dbReference type="Rhea" id="RHEA:17129"/>
        <dbReference type="ChEBI" id="CHEBI:15377"/>
        <dbReference type="ChEBI" id="CHEBI:15378"/>
        <dbReference type="ChEBI" id="CHEBI:29985"/>
        <dbReference type="ChEBI" id="CHEBI:30616"/>
        <dbReference type="ChEBI" id="CHEBI:43474"/>
        <dbReference type="ChEBI" id="CHEBI:58359"/>
        <dbReference type="ChEBI" id="CHEBI:147286"/>
        <dbReference type="ChEBI" id="CHEBI:147287"/>
        <dbReference type="ChEBI" id="CHEBI:456216"/>
        <dbReference type="EC" id="6.3.5.3"/>
    </reaction>
</comment>
<dbReference type="HAMAP" id="MF_00420">
    <property type="entry name" value="PurL_2"/>
    <property type="match status" value="1"/>
</dbReference>
<organism evidence="12 13">
    <name type="scientific">Sumerlaea chitinivorans</name>
    <dbReference type="NCBI Taxonomy" id="2250252"/>
    <lineage>
        <taxon>Bacteria</taxon>
        <taxon>Candidatus Sumerlaeota</taxon>
        <taxon>Candidatus Sumerlaeia</taxon>
        <taxon>Candidatus Sumerlaeales</taxon>
        <taxon>Candidatus Sumerlaeaceae</taxon>
        <taxon>Candidatus Sumerlaea</taxon>
    </lineage>
</organism>
<evidence type="ECO:0000256" key="3">
    <source>
        <dbReference type="ARBA" id="ARBA00022723"/>
    </source>
</evidence>
<dbReference type="GO" id="GO:0000287">
    <property type="term" value="F:magnesium ion binding"/>
    <property type="evidence" value="ECO:0007669"/>
    <property type="project" value="UniProtKB-UniRule"/>
</dbReference>
<feature type="domain" description="PurM-like N-terminal" evidence="9">
    <location>
        <begin position="73"/>
        <end position="187"/>
    </location>
</feature>
<dbReference type="Gene3D" id="3.30.1330.10">
    <property type="entry name" value="PurM-like, N-terminal domain"/>
    <property type="match status" value="2"/>
</dbReference>
<dbReference type="Pfam" id="PF18072">
    <property type="entry name" value="FGAR-AT_linker"/>
    <property type="match status" value="1"/>
</dbReference>
<feature type="binding site" evidence="8">
    <location>
        <begin position="93"/>
        <end position="96"/>
    </location>
    <ligand>
        <name>substrate</name>
    </ligand>
</feature>
<dbReference type="EMBL" id="CP030759">
    <property type="protein sequence ID" value="AXA35635.1"/>
    <property type="molecule type" value="Genomic_DNA"/>
</dbReference>
<feature type="domain" description="PurM-like C-terminal" evidence="10">
    <location>
        <begin position="577"/>
        <end position="718"/>
    </location>
</feature>
<dbReference type="GO" id="GO:0005524">
    <property type="term" value="F:ATP binding"/>
    <property type="evidence" value="ECO:0007669"/>
    <property type="project" value="UniProtKB-UniRule"/>
</dbReference>
<evidence type="ECO:0000256" key="5">
    <source>
        <dbReference type="ARBA" id="ARBA00022755"/>
    </source>
</evidence>
<dbReference type="KEGG" id="schv:BRCON_0858"/>
<keyword evidence="6 8" id="KW-0067">ATP-binding</keyword>
<evidence type="ECO:0000256" key="7">
    <source>
        <dbReference type="ARBA" id="ARBA00022842"/>
    </source>
</evidence>
<comment type="similarity">
    <text evidence="8">Belongs to the FGAMS family.</text>
</comment>
<dbReference type="NCBIfam" id="TIGR01736">
    <property type="entry name" value="FGAM_synth_II"/>
    <property type="match status" value="1"/>
</dbReference>
<feature type="active site" description="Proton acceptor" evidence="8">
    <location>
        <position position="94"/>
    </location>
</feature>
<feature type="binding site" evidence="8">
    <location>
        <position position="90"/>
    </location>
    <ligand>
        <name>ATP</name>
        <dbReference type="ChEBI" id="CHEBI:30616"/>
    </ligand>
</feature>
<dbReference type="CDD" id="cd02204">
    <property type="entry name" value="PurL_repeat2"/>
    <property type="match status" value="1"/>
</dbReference>
<evidence type="ECO:0000256" key="4">
    <source>
        <dbReference type="ARBA" id="ARBA00022741"/>
    </source>
</evidence>
<dbReference type="GO" id="GO:0005737">
    <property type="term" value="C:cytoplasm"/>
    <property type="evidence" value="ECO:0007669"/>
    <property type="project" value="UniProtKB-SubCell"/>
</dbReference>
<dbReference type="InterPro" id="IPR036676">
    <property type="entry name" value="PurM-like_C_sf"/>
</dbReference>
<comment type="function">
    <text evidence="8">Part of the phosphoribosylformylglycinamidine synthase complex involved in the purines biosynthetic pathway. Catalyzes the ATP-dependent conversion of formylglycinamide ribonucleotide (FGAR) and glutamine to yield formylglycinamidine ribonucleotide (FGAM) and glutamate. The FGAM synthase complex is composed of three subunits. PurQ produces an ammonia molecule by converting glutamine to glutamate. PurL transfers the ammonia molecule to FGAR to form FGAM in an ATP-dependent manner. PurS interacts with PurQ and PurL and is thought to assist in the transfer of the ammonia molecule from PurQ to PurL.</text>
</comment>
<feature type="binding site" evidence="8">
    <location>
        <position position="267"/>
    </location>
    <ligand>
        <name>Mg(2+)</name>
        <dbReference type="ChEBI" id="CHEBI:18420"/>
        <label>2</label>
    </ligand>
</feature>
<keyword evidence="4 8" id="KW-0547">Nucleotide-binding</keyword>
<keyword evidence="2 8" id="KW-0436">Ligase</keyword>
<dbReference type="EC" id="6.3.5.3" evidence="8"/>
<name>A0A2Z4Y5C8_SUMC1</name>
<feature type="binding site" evidence="8">
    <location>
        <position position="115"/>
    </location>
    <ligand>
        <name>substrate</name>
    </ligand>
</feature>
<evidence type="ECO:0000313" key="12">
    <source>
        <dbReference type="EMBL" id="AXA35635.1"/>
    </source>
</evidence>
<gene>
    <name evidence="8" type="primary">purL</name>
    <name evidence="12" type="ORF">BRCON_0858</name>
</gene>
<feature type="binding site" evidence="8">
    <location>
        <position position="533"/>
    </location>
    <ligand>
        <name>Mg(2+)</name>
        <dbReference type="ChEBI" id="CHEBI:18420"/>
        <label>1</label>
    </ligand>
</feature>
<evidence type="ECO:0000256" key="1">
    <source>
        <dbReference type="ARBA" id="ARBA00022490"/>
    </source>
</evidence>
<dbReference type="InterPro" id="IPR010074">
    <property type="entry name" value="PRibForGlyAmidine_synth_PurL"/>
</dbReference>
<accession>A0A2Z4Y5C8</accession>
<evidence type="ECO:0000256" key="8">
    <source>
        <dbReference type="HAMAP-Rule" id="MF_00420"/>
    </source>
</evidence>
<dbReference type="SUPFAM" id="SSF55326">
    <property type="entry name" value="PurM N-terminal domain-like"/>
    <property type="match status" value="2"/>
</dbReference>
<feature type="binding site" evidence="8">
    <location>
        <position position="239"/>
    </location>
    <ligand>
        <name>substrate</name>
    </ligand>
</feature>
<comment type="caution">
    <text evidence="8">Lacks conserved residue(s) required for the propagation of feature annotation.</text>
</comment>
<dbReference type="UniPathway" id="UPA00074">
    <property type="reaction ID" value="UER00128"/>
</dbReference>
<feature type="domain" description="PurM-like N-terminal" evidence="9">
    <location>
        <begin position="438"/>
        <end position="556"/>
    </location>
</feature>
<dbReference type="Proteomes" id="UP000262583">
    <property type="component" value="Chromosome"/>
</dbReference>
<feature type="binding site" evidence="8">
    <location>
        <position position="532"/>
    </location>
    <ligand>
        <name>ATP</name>
        <dbReference type="ChEBI" id="CHEBI:30616"/>
    </ligand>
</feature>
<evidence type="ECO:0000259" key="11">
    <source>
        <dbReference type="Pfam" id="PF18072"/>
    </source>
</evidence>
<feature type="domain" description="PurM-like C-terminal" evidence="10">
    <location>
        <begin position="201"/>
        <end position="354"/>
    </location>
</feature>
<dbReference type="CDD" id="cd02203">
    <property type="entry name" value="PurL_repeat1"/>
    <property type="match status" value="1"/>
</dbReference>
<dbReference type="PANTHER" id="PTHR43555:SF1">
    <property type="entry name" value="PHOSPHORIBOSYLFORMYLGLYCINAMIDINE SYNTHASE SUBUNIT PURL"/>
    <property type="match status" value="1"/>
</dbReference>
<dbReference type="Pfam" id="PF02769">
    <property type="entry name" value="AIRS_C"/>
    <property type="match status" value="2"/>
</dbReference>
<feature type="binding site" evidence="8">
    <location>
        <position position="495"/>
    </location>
    <ligand>
        <name>ATP</name>
        <dbReference type="ChEBI" id="CHEBI:30616"/>
    </ligand>
</feature>
<comment type="pathway">
    <text evidence="8">Purine metabolism; IMP biosynthesis via de novo pathway; 5-amino-1-(5-phospho-D-ribosyl)imidazole from N(2)-formyl-N(1)-(5-phospho-D-ribosyl)glycinamide: step 1/2.</text>
</comment>
<dbReference type="FunFam" id="3.30.1330.10:FF:000004">
    <property type="entry name" value="Phosphoribosylformylglycinamidine synthase subunit PurL"/>
    <property type="match status" value="1"/>
</dbReference>
<keyword evidence="3 8" id="KW-0479">Metal-binding</keyword>
<keyword evidence="1 8" id="KW-0963">Cytoplasm</keyword>
<feature type="binding site" evidence="8">
    <location>
        <position position="92"/>
    </location>
    <ligand>
        <name>Mg(2+)</name>
        <dbReference type="ChEBI" id="CHEBI:18420"/>
        <label>1</label>
    </ligand>
</feature>
<feature type="binding site" evidence="8">
    <location>
        <position position="535"/>
    </location>
    <ligand>
        <name>substrate</name>
    </ligand>
</feature>
<protein>
    <recommendedName>
        <fullName evidence="8">Phosphoribosylformylglycinamidine synthase subunit PurL</fullName>
        <shortName evidence="8">FGAM synthase</shortName>
        <ecNumber evidence="8">6.3.5.3</ecNumber>
    </recommendedName>
    <alternativeName>
        <fullName evidence="8">Formylglycinamide ribonucleotide amidotransferase subunit II</fullName>
        <shortName evidence="8">FGAR amidotransferase II</shortName>
        <shortName evidence="8">FGAR-AT II</shortName>
    </alternativeName>
    <alternativeName>
        <fullName evidence="8">Glutamine amidotransferase PurL</fullName>
    </alternativeName>
    <alternativeName>
        <fullName evidence="8">Phosphoribosylformylglycinamidine synthase subunit II</fullName>
    </alternativeName>
</protein>
<dbReference type="GO" id="GO:0006189">
    <property type="term" value="P:'de novo' IMP biosynthetic process"/>
    <property type="evidence" value="ECO:0007669"/>
    <property type="project" value="UniProtKB-UniRule"/>
</dbReference>
<dbReference type="Pfam" id="PF00586">
    <property type="entry name" value="AIRS"/>
    <property type="match status" value="2"/>
</dbReference>
<reference evidence="12 13" key="1">
    <citation type="submission" date="2018-05" db="EMBL/GenBank/DDBJ databases">
        <title>A metagenomic window into the 2 km-deep terrestrial subsurface aquifer revealed taxonomically and functionally diverse microbial community comprising novel uncultured bacterial lineages.</title>
        <authorList>
            <person name="Kadnikov V.V."/>
            <person name="Mardanov A.V."/>
            <person name="Beletsky A.V."/>
            <person name="Banks D."/>
            <person name="Pimenov N.V."/>
            <person name="Frank Y.A."/>
            <person name="Karnachuk O.V."/>
            <person name="Ravin N.V."/>
        </authorList>
    </citation>
    <scope>NUCLEOTIDE SEQUENCE [LARGE SCALE GENOMIC DNA]</scope>
    <source>
        <strain evidence="12">BY</strain>
    </source>
</reference>
<keyword evidence="5 8" id="KW-0658">Purine biosynthesis</keyword>
<evidence type="ECO:0000259" key="10">
    <source>
        <dbReference type="Pfam" id="PF02769"/>
    </source>
</evidence>
<evidence type="ECO:0000259" key="9">
    <source>
        <dbReference type="Pfam" id="PF00586"/>
    </source>
</evidence>
<feature type="domain" description="Phosphoribosylformylglycinamidine synthase linker" evidence="11">
    <location>
        <begin position="14"/>
        <end position="52"/>
    </location>
</feature>
<dbReference type="InterPro" id="IPR010918">
    <property type="entry name" value="PurM-like_C_dom"/>
</dbReference>
<dbReference type="GO" id="GO:0004642">
    <property type="term" value="F:phosphoribosylformylglycinamidine synthase activity"/>
    <property type="evidence" value="ECO:0007669"/>
    <property type="project" value="UniProtKB-UniRule"/>
</dbReference>
<dbReference type="InterPro" id="IPR041609">
    <property type="entry name" value="PurL_linker"/>
</dbReference>
<dbReference type="InterPro" id="IPR016188">
    <property type="entry name" value="PurM-like_N"/>
</dbReference>
<feature type="binding site" evidence="8">
    <location>
        <position position="51"/>
    </location>
    <ligand>
        <name>ATP</name>
        <dbReference type="ChEBI" id="CHEBI:30616"/>
    </ligand>
</feature>